<accession>A0A853G2Y4</accession>
<dbReference type="SMART" id="SM00086">
    <property type="entry name" value="PAC"/>
    <property type="match status" value="2"/>
</dbReference>
<dbReference type="InterPro" id="IPR013767">
    <property type="entry name" value="PAS_fold"/>
</dbReference>
<dbReference type="CDD" id="cd00130">
    <property type="entry name" value="PAS"/>
    <property type="match status" value="2"/>
</dbReference>
<dbReference type="EMBL" id="JACCEM010000004">
    <property type="protein sequence ID" value="NYT49370.1"/>
    <property type="molecule type" value="Genomic_DNA"/>
</dbReference>
<dbReference type="Pfam" id="PF22588">
    <property type="entry name" value="dCache_1_like"/>
    <property type="match status" value="1"/>
</dbReference>
<dbReference type="PROSITE" id="PS50112">
    <property type="entry name" value="PAS"/>
    <property type="match status" value="2"/>
</dbReference>
<dbReference type="InterPro" id="IPR054327">
    <property type="entry name" value="His-kinase-like_sensor"/>
</dbReference>
<dbReference type="SMART" id="SM00267">
    <property type="entry name" value="GGDEF"/>
    <property type="match status" value="1"/>
</dbReference>
<dbReference type="Pfam" id="PF00989">
    <property type="entry name" value="PAS"/>
    <property type="match status" value="1"/>
</dbReference>
<dbReference type="InterPro" id="IPR013656">
    <property type="entry name" value="PAS_4"/>
</dbReference>
<dbReference type="GO" id="GO:0006355">
    <property type="term" value="P:regulation of DNA-templated transcription"/>
    <property type="evidence" value="ECO:0007669"/>
    <property type="project" value="InterPro"/>
</dbReference>
<keyword evidence="6" id="KW-1185">Reference proteome</keyword>
<feature type="domain" description="PAC" evidence="3">
    <location>
        <begin position="513"/>
        <end position="565"/>
    </location>
</feature>
<dbReference type="RefSeq" id="WP_180154668.1">
    <property type="nucleotide sequence ID" value="NZ_JACCEM010000004.1"/>
</dbReference>
<dbReference type="GO" id="GO:0003824">
    <property type="term" value="F:catalytic activity"/>
    <property type="evidence" value="ECO:0007669"/>
    <property type="project" value="UniProtKB-ARBA"/>
</dbReference>
<dbReference type="SMART" id="SM00091">
    <property type="entry name" value="PAS"/>
    <property type="match status" value="2"/>
</dbReference>
<dbReference type="CDD" id="cd01949">
    <property type="entry name" value="GGDEF"/>
    <property type="match status" value="1"/>
</dbReference>
<evidence type="ECO:0000313" key="6">
    <source>
        <dbReference type="Proteomes" id="UP000559809"/>
    </source>
</evidence>
<dbReference type="NCBIfam" id="TIGR00254">
    <property type="entry name" value="GGDEF"/>
    <property type="match status" value="1"/>
</dbReference>
<dbReference type="InterPro" id="IPR029787">
    <property type="entry name" value="Nucleotide_cyclase"/>
</dbReference>
<dbReference type="InterPro" id="IPR000160">
    <property type="entry name" value="GGDEF_dom"/>
</dbReference>
<dbReference type="FunFam" id="3.30.70.270:FF:000001">
    <property type="entry name" value="Diguanylate cyclase domain protein"/>
    <property type="match status" value="1"/>
</dbReference>
<dbReference type="InterPro" id="IPR000700">
    <property type="entry name" value="PAS-assoc_C"/>
</dbReference>
<dbReference type="InterPro" id="IPR001610">
    <property type="entry name" value="PAC"/>
</dbReference>
<evidence type="ECO:0000259" key="4">
    <source>
        <dbReference type="PROSITE" id="PS50887"/>
    </source>
</evidence>
<feature type="domain" description="PAS" evidence="2">
    <location>
        <begin position="310"/>
        <end position="355"/>
    </location>
</feature>
<dbReference type="InterPro" id="IPR000014">
    <property type="entry name" value="PAS"/>
</dbReference>
<dbReference type="InterPro" id="IPR043128">
    <property type="entry name" value="Rev_trsase/Diguanyl_cyclase"/>
</dbReference>
<dbReference type="InterPro" id="IPR052155">
    <property type="entry name" value="Biofilm_reg_signaling"/>
</dbReference>
<reference evidence="5 6" key="1">
    <citation type="submission" date="2020-07" db="EMBL/GenBank/DDBJ databases">
        <title>Taxonomic revisions and descriptions of new bacterial species based on genomic comparisons in the high-G+C-content subgroup of the family Alcaligenaceae.</title>
        <authorList>
            <person name="Szabo A."/>
            <person name="Felfoldi T."/>
        </authorList>
    </citation>
    <scope>NUCLEOTIDE SEQUENCE [LARGE SCALE GENOMIC DNA]</scope>
    <source>
        <strain evidence="5 6">LMG 24012</strain>
    </source>
</reference>
<organism evidence="5 6">
    <name type="scientific">Parapusillimonas granuli</name>
    <dbReference type="NCBI Taxonomy" id="380911"/>
    <lineage>
        <taxon>Bacteria</taxon>
        <taxon>Pseudomonadati</taxon>
        <taxon>Pseudomonadota</taxon>
        <taxon>Betaproteobacteria</taxon>
        <taxon>Burkholderiales</taxon>
        <taxon>Alcaligenaceae</taxon>
        <taxon>Parapusillimonas</taxon>
    </lineage>
</organism>
<feature type="compositionally biased region" description="Basic and acidic residues" evidence="1">
    <location>
        <begin position="56"/>
        <end position="75"/>
    </location>
</feature>
<dbReference type="Pfam" id="PF08448">
    <property type="entry name" value="PAS_4"/>
    <property type="match status" value="1"/>
</dbReference>
<dbReference type="SUPFAM" id="SSF55785">
    <property type="entry name" value="PYP-like sensor domain (PAS domain)"/>
    <property type="match status" value="2"/>
</dbReference>
<dbReference type="PROSITE" id="PS50887">
    <property type="entry name" value="GGDEF"/>
    <property type="match status" value="1"/>
</dbReference>
<dbReference type="AlphaFoldDB" id="A0A853G2Y4"/>
<dbReference type="CDD" id="cd12914">
    <property type="entry name" value="PDC1_DGC_like"/>
    <property type="match status" value="1"/>
</dbReference>
<proteinExistence type="predicted"/>
<dbReference type="Pfam" id="PF00990">
    <property type="entry name" value="GGDEF"/>
    <property type="match status" value="1"/>
</dbReference>
<feature type="region of interest" description="Disordered" evidence="1">
    <location>
        <begin position="56"/>
        <end position="81"/>
    </location>
</feature>
<dbReference type="InterPro" id="IPR035965">
    <property type="entry name" value="PAS-like_dom_sf"/>
</dbReference>
<evidence type="ECO:0000259" key="2">
    <source>
        <dbReference type="PROSITE" id="PS50112"/>
    </source>
</evidence>
<feature type="domain" description="GGDEF" evidence="4">
    <location>
        <begin position="597"/>
        <end position="730"/>
    </location>
</feature>
<dbReference type="SUPFAM" id="SSF55073">
    <property type="entry name" value="Nucleotide cyclase"/>
    <property type="match status" value="1"/>
</dbReference>
<dbReference type="PROSITE" id="PS50113">
    <property type="entry name" value="PAC"/>
    <property type="match status" value="1"/>
</dbReference>
<dbReference type="Gene3D" id="3.30.450.20">
    <property type="entry name" value="PAS domain"/>
    <property type="match status" value="4"/>
</dbReference>
<gene>
    <name evidence="5" type="ORF">H0A72_08625</name>
</gene>
<sequence>MAVGALATNQLLVSRSAIWNRALSENANLLFVVASVLEGKLRGMDIALRHTVDRLHDGTLTERPPRERPPREREGAGGPALTGLVDDGQGLQLVLDHTGTIMWSSRPIAQGDMAFSDNDYFLAHEKDPDSGLLVSALFNAGSGDQASIALSRRWTKPDGGFGGVVVQTLRLSHLHELFSAIELGPNSGINLFLLDGTIVTRFPYTGEFTGTSLAGTPNFDRSVRERQGSFTGVAAIDKVERLYTFRTLDSFPLLVNTAQSTADILAGWRSDAIWLGTTTAVLILACFGLAMLNERELRAHRRTIRRLHRAEHEMRTVLDSLPAMVAYWDNRLINRFCNRAHQQWFGLSPEEAFGKHISSVIGQSLFLQVKPHIDRTLSGCTQVFQKPIIDMGGAVRHTVSTYVPDINDGKVDGFFVLVHDVTARKLAEDALYEEKERFRVTLESIADGVITTDEQGRITYENRAADMMTGWPLDKALGLPIEDVVVTEDPSRGPAQGGGLVRATLAQRAVVESDAAFMLVSRSGQRTPIEGSAAPIFDEHGRLAGAVMVFHDVSHARSLANEMARLAQYDALTGVPSRNFIRQLAEQAMNRALRGEHKLAVMYLDLDGFKAVNDSLGHAVGDQLLVAVTRRLADVLRKSDTLGRKGGDEFVVLMDGIRGEAEANILASRLVEACRQPVELEGQELSVTVSIGISIFPDHAVKYDELVNQADVAMYFAKQTGRNRVCVFQPDMLKSS</sequence>
<evidence type="ECO:0000259" key="3">
    <source>
        <dbReference type="PROSITE" id="PS50113"/>
    </source>
</evidence>
<dbReference type="CDD" id="cd12915">
    <property type="entry name" value="PDC2_DGC_like"/>
    <property type="match status" value="1"/>
</dbReference>
<comment type="caution">
    <text evidence="5">The sequence shown here is derived from an EMBL/GenBank/DDBJ whole genome shotgun (WGS) entry which is preliminary data.</text>
</comment>
<dbReference type="NCBIfam" id="TIGR00229">
    <property type="entry name" value="sensory_box"/>
    <property type="match status" value="2"/>
</dbReference>
<protein>
    <submittedName>
        <fullName evidence="5">Diguanylate cyclase</fullName>
    </submittedName>
</protein>
<evidence type="ECO:0000313" key="5">
    <source>
        <dbReference type="EMBL" id="NYT49370.1"/>
    </source>
</evidence>
<dbReference type="PANTHER" id="PTHR44757:SF4">
    <property type="entry name" value="DIGUANYLATE CYCLASE DGCE-RELATED"/>
    <property type="match status" value="1"/>
</dbReference>
<name>A0A853G2Y4_9BURK</name>
<evidence type="ECO:0000256" key="1">
    <source>
        <dbReference type="SAM" id="MobiDB-lite"/>
    </source>
</evidence>
<feature type="domain" description="PAS" evidence="2">
    <location>
        <begin position="434"/>
        <end position="489"/>
    </location>
</feature>
<dbReference type="Proteomes" id="UP000559809">
    <property type="component" value="Unassembled WGS sequence"/>
</dbReference>
<dbReference type="Gene3D" id="3.30.70.270">
    <property type="match status" value="1"/>
</dbReference>
<dbReference type="PANTHER" id="PTHR44757">
    <property type="entry name" value="DIGUANYLATE CYCLASE DGCP"/>
    <property type="match status" value="1"/>
</dbReference>